<reference evidence="2" key="2">
    <citation type="submission" date="2023-01" db="EMBL/GenBank/DDBJ databases">
        <title>Draft genome sequence of Portibacter lacus strain NBRC 108769.</title>
        <authorList>
            <person name="Sun Q."/>
            <person name="Mori K."/>
        </authorList>
    </citation>
    <scope>NUCLEOTIDE SEQUENCE</scope>
    <source>
        <strain evidence="2">NBRC 108769</strain>
    </source>
</reference>
<protein>
    <recommendedName>
        <fullName evidence="4">Nicotinamide mononucleotide transporter</fullName>
    </recommendedName>
</protein>
<feature type="transmembrane region" description="Helical" evidence="1">
    <location>
        <begin position="46"/>
        <end position="64"/>
    </location>
</feature>
<keyword evidence="1" id="KW-0472">Membrane</keyword>
<feature type="transmembrane region" description="Helical" evidence="1">
    <location>
        <begin position="23"/>
        <end position="40"/>
    </location>
</feature>
<feature type="transmembrane region" description="Helical" evidence="1">
    <location>
        <begin position="141"/>
        <end position="158"/>
    </location>
</feature>
<keyword evidence="1" id="KW-1133">Transmembrane helix</keyword>
<evidence type="ECO:0008006" key="4">
    <source>
        <dbReference type="Google" id="ProtNLM"/>
    </source>
</evidence>
<comment type="caution">
    <text evidence="2">The sequence shown here is derived from an EMBL/GenBank/DDBJ whole genome shotgun (WGS) entry which is preliminary data.</text>
</comment>
<evidence type="ECO:0000313" key="3">
    <source>
        <dbReference type="Proteomes" id="UP001156666"/>
    </source>
</evidence>
<feature type="transmembrane region" description="Helical" evidence="1">
    <location>
        <begin position="94"/>
        <end position="112"/>
    </location>
</feature>
<accession>A0AA37WDJ3</accession>
<keyword evidence="3" id="KW-1185">Reference proteome</keyword>
<dbReference type="Proteomes" id="UP001156666">
    <property type="component" value="Unassembled WGS sequence"/>
</dbReference>
<sequence length="173" mass="18911">MLEILVSILYFINKVFLLLNEKAGWVIGIVASGAAVLYFIGIQLYIFSALEIACLCIMIYGALGKNDAKKIALYVYGICVLVTILLLIKIPDSGLLEFITSLLFMVAFVNLANNKRQSGWVAMGISHAIMAYITLGKDQYVFAILQAASVVVCMIGSINPKLTIRSLRPKKAS</sequence>
<dbReference type="RefSeq" id="WP_235291627.1">
    <property type="nucleotide sequence ID" value="NZ_BSOH01000014.1"/>
</dbReference>
<organism evidence="2 3">
    <name type="scientific">Portibacter lacus</name>
    <dbReference type="NCBI Taxonomy" id="1099794"/>
    <lineage>
        <taxon>Bacteria</taxon>
        <taxon>Pseudomonadati</taxon>
        <taxon>Bacteroidota</taxon>
        <taxon>Saprospiria</taxon>
        <taxon>Saprospirales</taxon>
        <taxon>Haliscomenobacteraceae</taxon>
        <taxon>Portibacter</taxon>
    </lineage>
</organism>
<evidence type="ECO:0000256" key="1">
    <source>
        <dbReference type="SAM" id="Phobius"/>
    </source>
</evidence>
<feature type="transmembrane region" description="Helical" evidence="1">
    <location>
        <begin position="119"/>
        <end position="135"/>
    </location>
</feature>
<keyword evidence="1" id="KW-0812">Transmembrane</keyword>
<feature type="transmembrane region" description="Helical" evidence="1">
    <location>
        <begin position="71"/>
        <end position="88"/>
    </location>
</feature>
<name>A0AA37WDJ3_9BACT</name>
<dbReference type="AlphaFoldDB" id="A0AA37WDJ3"/>
<gene>
    <name evidence="2" type="ORF">GCM10007940_25660</name>
</gene>
<reference evidence="2" key="1">
    <citation type="journal article" date="2014" name="Int. J. Syst. Evol. Microbiol.">
        <title>Complete genome sequence of Corynebacterium casei LMG S-19264T (=DSM 44701T), isolated from a smear-ripened cheese.</title>
        <authorList>
            <consortium name="US DOE Joint Genome Institute (JGI-PGF)"/>
            <person name="Walter F."/>
            <person name="Albersmeier A."/>
            <person name="Kalinowski J."/>
            <person name="Ruckert C."/>
        </authorList>
    </citation>
    <scope>NUCLEOTIDE SEQUENCE</scope>
    <source>
        <strain evidence="2">NBRC 108769</strain>
    </source>
</reference>
<dbReference type="EMBL" id="BSOH01000014">
    <property type="protein sequence ID" value="GLR17951.1"/>
    <property type="molecule type" value="Genomic_DNA"/>
</dbReference>
<evidence type="ECO:0000313" key="2">
    <source>
        <dbReference type="EMBL" id="GLR17951.1"/>
    </source>
</evidence>
<proteinExistence type="predicted"/>